<evidence type="ECO:0000313" key="2">
    <source>
        <dbReference type="Proteomes" id="UP000307440"/>
    </source>
</evidence>
<dbReference type="EMBL" id="ML210259">
    <property type="protein sequence ID" value="TFK21730.1"/>
    <property type="molecule type" value="Genomic_DNA"/>
</dbReference>
<dbReference type="AlphaFoldDB" id="A0A5C3KMW4"/>
<dbReference type="Proteomes" id="UP000307440">
    <property type="component" value="Unassembled WGS sequence"/>
</dbReference>
<protein>
    <recommendedName>
        <fullName evidence="3">F-box domain-containing protein</fullName>
    </recommendedName>
</protein>
<keyword evidence="2" id="KW-1185">Reference proteome</keyword>
<accession>A0A5C3KMW4</accession>
<evidence type="ECO:0008006" key="3">
    <source>
        <dbReference type="Google" id="ProtNLM"/>
    </source>
</evidence>
<name>A0A5C3KMW4_COPMA</name>
<evidence type="ECO:0000313" key="1">
    <source>
        <dbReference type="EMBL" id="TFK21730.1"/>
    </source>
</evidence>
<reference evidence="1 2" key="1">
    <citation type="journal article" date="2019" name="Nat. Ecol. Evol.">
        <title>Megaphylogeny resolves global patterns of mushroom evolution.</title>
        <authorList>
            <person name="Varga T."/>
            <person name="Krizsan K."/>
            <person name="Foldi C."/>
            <person name="Dima B."/>
            <person name="Sanchez-Garcia M."/>
            <person name="Sanchez-Ramirez S."/>
            <person name="Szollosi G.J."/>
            <person name="Szarkandi J.G."/>
            <person name="Papp V."/>
            <person name="Albert L."/>
            <person name="Andreopoulos W."/>
            <person name="Angelini C."/>
            <person name="Antonin V."/>
            <person name="Barry K.W."/>
            <person name="Bougher N.L."/>
            <person name="Buchanan P."/>
            <person name="Buyck B."/>
            <person name="Bense V."/>
            <person name="Catcheside P."/>
            <person name="Chovatia M."/>
            <person name="Cooper J."/>
            <person name="Damon W."/>
            <person name="Desjardin D."/>
            <person name="Finy P."/>
            <person name="Geml J."/>
            <person name="Haridas S."/>
            <person name="Hughes K."/>
            <person name="Justo A."/>
            <person name="Karasinski D."/>
            <person name="Kautmanova I."/>
            <person name="Kiss B."/>
            <person name="Kocsube S."/>
            <person name="Kotiranta H."/>
            <person name="LaButti K.M."/>
            <person name="Lechner B.E."/>
            <person name="Liimatainen K."/>
            <person name="Lipzen A."/>
            <person name="Lukacs Z."/>
            <person name="Mihaltcheva S."/>
            <person name="Morgado L.N."/>
            <person name="Niskanen T."/>
            <person name="Noordeloos M.E."/>
            <person name="Ohm R.A."/>
            <person name="Ortiz-Santana B."/>
            <person name="Ovrebo C."/>
            <person name="Racz N."/>
            <person name="Riley R."/>
            <person name="Savchenko A."/>
            <person name="Shiryaev A."/>
            <person name="Soop K."/>
            <person name="Spirin V."/>
            <person name="Szebenyi C."/>
            <person name="Tomsovsky M."/>
            <person name="Tulloss R.E."/>
            <person name="Uehling J."/>
            <person name="Grigoriev I.V."/>
            <person name="Vagvolgyi C."/>
            <person name="Papp T."/>
            <person name="Martin F.M."/>
            <person name="Miettinen O."/>
            <person name="Hibbett D.S."/>
            <person name="Nagy L.G."/>
        </authorList>
    </citation>
    <scope>NUCLEOTIDE SEQUENCE [LARGE SCALE GENOMIC DNA]</scope>
    <source>
        <strain evidence="1 2">CBS 121175</strain>
    </source>
</reference>
<proteinExistence type="predicted"/>
<organism evidence="1 2">
    <name type="scientific">Coprinopsis marcescibilis</name>
    <name type="common">Agaric fungus</name>
    <name type="synonym">Psathyrella marcescibilis</name>
    <dbReference type="NCBI Taxonomy" id="230819"/>
    <lineage>
        <taxon>Eukaryota</taxon>
        <taxon>Fungi</taxon>
        <taxon>Dikarya</taxon>
        <taxon>Basidiomycota</taxon>
        <taxon>Agaricomycotina</taxon>
        <taxon>Agaricomycetes</taxon>
        <taxon>Agaricomycetidae</taxon>
        <taxon>Agaricales</taxon>
        <taxon>Agaricineae</taxon>
        <taxon>Psathyrellaceae</taxon>
        <taxon>Coprinopsis</taxon>
    </lineage>
</organism>
<sequence>MTQSAEDCCDTVEVPPAVMAATMEQMPTDIVYNILECIAREERPFLRTTALLSRHFRVLSQRLLFRKLRIPIRFTVNSISLAKPIPTSEEILGYIKEITIDLEFGHRDESSDTPDEGLDEVINALETLKLDEIQSLTLKSETSTTGVWNTLPKRLSELLVRVCGNTALHTVEFSSAPIHFIPHCRESLKQLTVKDPACLELKVPDATVRTVTSPIHLKSLTIEAGTVIPSQIIKELTDPQNCIDVQQLEYLKVATDPQAFPAIRGLLNYAQSLETFEIYLPGMRFHSWENDFSQRISLLRPQILPLTL</sequence>
<gene>
    <name evidence="1" type="ORF">FA15DRAFT_68074</name>
</gene>